<name>A0ACC2N5F5_9HYME</name>
<dbReference type="EMBL" id="CM056744">
    <property type="protein sequence ID" value="KAJ8666399.1"/>
    <property type="molecule type" value="Genomic_DNA"/>
</dbReference>
<sequence length="467" mass="52910">MEFAIPILCGRRGHHSSTDPYFLETAYKTDRSQRWQETDLDECPCTDDGNEQCGSSPERSDPIIMPISNDTSEKKVESSIPNAWEPIDDIFIMNEIGHVVNVLPAVPSRKKTAIRQKKVVWEDYVDIRKIWSALKWLKANNPLYENIQLPGTSEELLAFLDNLDLEYPEHLGNAVCNGEEVVIANEGNNAPSNFTIHDSHGEQHRPVLPANDRNSREPQLLRSQPEVTEIESAIPGIAHGRTEIHSGEIGNIESLEHILAPSWVSEMRSIRYVVHLTHRHADKSYGDGKISDFIDDDNGENEDERENSVYSISNDIRFASMRVSSAVFTKRGSVIEADKSIHSQLRMTYFSEGSPYETLHAMSKTMAPYFKSYVREKSKIDRDGDKMAPSVEKKIAELEMGLLHLQQNIDIPEISLPVHPLILQVIKQCNDEGKKPKVADFGARVEDSTFLNQLQNGVNRWIKEIQK</sequence>
<dbReference type="Proteomes" id="UP001239111">
    <property type="component" value="Chromosome 4"/>
</dbReference>
<proteinExistence type="predicted"/>
<comment type="caution">
    <text evidence="1">The sequence shown here is derived from an EMBL/GenBank/DDBJ whole genome shotgun (WGS) entry which is preliminary data.</text>
</comment>
<evidence type="ECO:0000313" key="1">
    <source>
        <dbReference type="EMBL" id="KAJ8666399.1"/>
    </source>
</evidence>
<evidence type="ECO:0000313" key="2">
    <source>
        <dbReference type="Proteomes" id="UP001239111"/>
    </source>
</evidence>
<accession>A0ACC2N5F5</accession>
<feature type="non-terminal residue" evidence="1">
    <location>
        <position position="467"/>
    </location>
</feature>
<protein>
    <submittedName>
        <fullName evidence="1">Uncharacterized protein</fullName>
    </submittedName>
</protein>
<organism evidence="1 2">
    <name type="scientific">Eretmocerus hayati</name>
    <dbReference type="NCBI Taxonomy" id="131215"/>
    <lineage>
        <taxon>Eukaryota</taxon>
        <taxon>Metazoa</taxon>
        <taxon>Ecdysozoa</taxon>
        <taxon>Arthropoda</taxon>
        <taxon>Hexapoda</taxon>
        <taxon>Insecta</taxon>
        <taxon>Pterygota</taxon>
        <taxon>Neoptera</taxon>
        <taxon>Endopterygota</taxon>
        <taxon>Hymenoptera</taxon>
        <taxon>Apocrita</taxon>
        <taxon>Proctotrupomorpha</taxon>
        <taxon>Chalcidoidea</taxon>
        <taxon>Aphelinidae</taxon>
        <taxon>Aphelininae</taxon>
        <taxon>Eretmocerus</taxon>
    </lineage>
</organism>
<keyword evidence="2" id="KW-1185">Reference proteome</keyword>
<reference evidence="1" key="1">
    <citation type="submission" date="2023-04" db="EMBL/GenBank/DDBJ databases">
        <title>A chromosome-level genome assembly of the parasitoid wasp Eretmocerus hayati.</title>
        <authorList>
            <person name="Zhong Y."/>
            <person name="Liu S."/>
            <person name="Liu Y."/>
        </authorList>
    </citation>
    <scope>NUCLEOTIDE SEQUENCE</scope>
    <source>
        <strain evidence="1">ZJU_SS_LIU_2023</strain>
    </source>
</reference>
<gene>
    <name evidence="1" type="ORF">QAD02_008061</name>
</gene>